<dbReference type="GO" id="GO:0003677">
    <property type="term" value="F:DNA binding"/>
    <property type="evidence" value="ECO:0007669"/>
    <property type="project" value="UniProtKB-KW"/>
</dbReference>
<keyword evidence="4" id="KW-0804">Transcription</keyword>
<dbReference type="SUPFAM" id="SSF46785">
    <property type="entry name" value="Winged helix' DNA-binding domain"/>
    <property type="match status" value="1"/>
</dbReference>
<evidence type="ECO:0000256" key="2">
    <source>
        <dbReference type="ARBA" id="ARBA00023015"/>
    </source>
</evidence>
<keyword evidence="3" id="KW-0238">DNA-binding</keyword>
<reference evidence="7" key="1">
    <citation type="submission" date="2017-12" db="EMBL/GenBank/DDBJ databases">
        <title>Genomic analysis of Paracoccus sp. CBA4604.</title>
        <authorList>
            <person name="Roh S.W."/>
            <person name="Kim J.Y."/>
            <person name="Kim J.S."/>
        </authorList>
    </citation>
    <scope>NUCLEOTIDE SEQUENCE [LARGE SCALE GENOMIC DNA]</scope>
    <source>
        <strain evidence="7">CBA4604</strain>
    </source>
</reference>
<evidence type="ECO:0000256" key="4">
    <source>
        <dbReference type="ARBA" id="ARBA00023163"/>
    </source>
</evidence>
<comment type="similarity">
    <text evidence="1">Belongs to the LysR transcriptional regulatory family.</text>
</comment>
<evidence type="ECO:0000256" key="1">
    <source>
        <dbReference type="ARBA" id="ARBA00009437"/>
    </source>
</evidence>
<dbReference type="InterPro" id="IPR036388">
    <property type="entry name" value="WH-like_DNA-bd_sf"/>
</dbReference>
<dbReference type="AlphaFoldDB" id="A0A2K9MHL6"/>
<dbReference type="CDD" id="cd05466">
    <property type="entry name" value="PBP2_LTTR_substrate"/>
    <property type="match status" value="1"/>
</dbReference>
<dbReference type="Pfam" id="PF03466">
    <property type="entry name" value="LysR_substrate"/>
    <property type="match status" value="1"/>
</dbReference>
<dbReference type="PANTHER" id="PTHR30419:SF31">
    <property type="entry name" value="BLR3139 PROTEIN"/>
    <property type="match status" value="1"/>
</dbReference>
<dbReference type="KEGG" id="paru:CYR75_13130"/>
<evidence type="ECO:0000259" key="5">
    <source>
        <dbReference type="PROSITE" id="PS50931"/>
    </source>
</evidence>
<dbReference type="GO" id="GO:0005829">
    <property type="term" value="C:cytosol"/>
    <property type="evidence" value="ECO:0007669"/>
    <property type="project" value="TreeGrafter"/>
</dbReference>
<sequence length="295" mass="32471">MLDKLNMFIALAREEHFGRAADSLGITQPSLSAGIKQLEQQLGVLLVWRGSRFGGLTPEGQRVLEWARRIVGDVRGMRDEMRATRHGLAGDVRLAVIPTALTVASQLTVRFAEAHPNVRFILRSCTSVELLSLIENLQADAGISYLDNEPLGRVTAVPLYREQYHLICGAGHGLAGRQVIDWGDLSGVPLCLLTPDMQNRRIINHSLHLAGVRPEVTIQSNSTLALIAHVEAGPWATVLPRQLSQYLAIGRSLRVIPIRENRPQHAVGLIAPHREPHTPILQALLQMARAMAEPE</sequence>
<evidence type="ECO:0000256" key="3">
    <source>
        <dbReference type="ARBA" id="ARBA00023125"/>
    </source>
</evidence>
<proteinExistence type="inferred from homology"/>
<feature type="domain" description="HTH lysR-type" evidence="5">
    <location>
        <begin position="1"/>
        <end position="57"/>
    </location>
</feature>
<dbReference type="Gene3D" id="3.40.190.290">
    <property type="match status" value="1"/>
</dbReference>
<dbReference type="RefSeq" id="WP_101500449.1">
    <property type="nucleotide sequence ID" value="NZ_CP025583.1"/>
</dbReference>
<dbReference type="GO" id="GO:0003700">
    <property type="term" value="F:DNA-binding transcription factor activity"/>
    <property type="evidence" value="ECO:0007669"/>
    <property type="project" value="InterPro"/>
</dbReference>
<organism evidence="6 7">
    <name type="scientific">Paracoccus jeotgali</name>
    <dbReference type="NCBI Taxonomy" id="2065379"/>
    <lineage>
        <taxon>Bacteria</taxon>
        <taxon>Pseudomonadati</taxon>
        <taxon>Pseudomonadota</taxon>
        <taxon>Alphaproteobacteria</taxon>
        <taxon>Rhodobacterales</taxon>
        <taxon>Paracoccaceae</taxon>
        <taxon>Paracoccus</taxon>
    </lineage>
</organism>
<name>A0A2K9MHL6_9RHOB</name>
<keyword evidence="7" id="KW-1185">Reference proteome</keyword>
<keyword evidence="2" id="KW-0805">Transcription regulation</keyword>
<evidence type="ECO:0000313" key="6">
    <source>
        <dbReference type="EMBL" id="AUM75104.1"/>
    </source>
</evidence>
<gene>
    <name evidence="6" type="ORF">CYR75_13130</name>
</gene>
<dbReference type="PRINTS" id="PR00039">
    <property type="entry name" value="HTHLYSR"/>
</dbReference>
<dbReference type="PROSITE" id="PS50931">
    <property type="entry name" value="HTH_LYSR"/>
    <property type="match status" value="1"/>
</dbReference>
<dbReference type="Proteomes" id="UP000234882">
    <property type="component" value="Chromosome"/>
</dbReference>
<dbReference type="InterPro" id="IPR036390">
    <property type="entry name" value="WH_DNA-bd_sf"/>
</dbReference>
<dbReference type="InterPro" id="IPR050950">
    <property type="entry name" value="HTH-type_LysR_regulators"/>
</dbReference>
<dbReference type="PANTHER" id="PTHR30419">
    <property type="entry name" value="HTH-TYPE TRANSCRIPTIONAL REGULATOR YBHD"/>
    <property type="match status" value="1"/>
</dbReference>
<accession>A0A2K9MHL6</accession>
<dbReference type="InterPro" id="IPR000847">
    <property type="entry name" value="LysR_HTH_N"/>
</dbReference>
<dbReference type="SUPFAM" id="SSF53850">
    <property type="entry name" value="Periplasmic binding protein-like II"/>
    <property type="match status" value="1"/>
</dbReference>
<protein>
    <submittedName>
        <fullName evidence="6">LysR family transcriptional regulator</fullName>
    </submittedName>
</protein>
<dbReference type="EMBL" id="CP025583">
    <property type="protein sequence ID" value="AUM75104.1"/>
    <property type="molecule type" value="Genomic_DNA"/>
</dbReference>
<evidence type="ECO:0000313" key="7">
    <source>
        <dbReference type="Proteomes" id="UP000234882"/>
    </source>
</evidence>
<dbReference type="FunFam" id="1.10.10.10:FF:000001">
    <property type="entry name" value="LysR family transcriptional regulator"/>
    <property type="match status" value="1"/>
</dbReference>
<dbReference type="InterPro" id="IPR005119">
    <property type="entry name" value="LysR_subst-bd"/>
</dbReference>
<dbReference type="Gene3D" id="1.10.10.10">
    <property type="entry name" value="Winged helix-like DNA-binding domain superfamily/Winged helix DNA-binding domain"/>
    <property type="match status" value="1"/>
</dbReference>
<dbReference type="OrthoDB" id="9815174at2"/>
<dbReference type="Pfam" id="PF00126">
    <property type="entry name" value="HTH_1"/>
    <property type="match status" value="1"/>
</dbReference>